<dbReference type="Proteomes" id="UP000246077">
    <property type="component" value="Unassembled WGS sequence"/>
</dbReference>
<organism evidence="2 3">
    <name type="scientific">Zavarzinia compransoris</name>
    <dbReference type="NCBI Taxonomy" id="1264899"/>
    <lineage>
        <taxon>Bacteria</taxon>
        <taxon>Pseudomonadati</taxon>
        <taxon>Pseudomonadota</taxon>
        <taxon>Alphaproteobacteria</taxon>
        <taxon>Rhodospirillales</taxon>
        <taxon>Zavarziniaceae</taxon>
        <taxon>Zavarzinia</taxon>
    </lineage>
</organism>
<gene>
    <name evidence="2" type="ORF">DKG75_13490</name>
</gene>
<dbReference type="RefSeq" id="WP_109921639.1">
    <property type="nucleotide sequence ID" value="NZ_QGLF01000003.1"/>
</dbReference>
<evidence type="ECO:0000256" key="1">
    <source>
        <dbReference type="SAM" id="Phobius"/>
    </source>
</evidence>
<keyword evidence="1" id="KW-0472">Membrane</keyword>
<keyword evidence="3" id="KW-1185">Reference proteome</keyword>
<protein>
    <submittedName>
        <fullName evidence="2">Uncharacterized protein</fullName>
    </submittedName>
</protein>
<accession>A0A317E7D1</accession>
<name>A0A317E7D1_9PROT</name>
<evidence type="ECO:0000313" key="3">
    <source>
        <dbReference type="Proteomes" id="UP000246077"/>
    </source>
</evidence>
<feature type="transmembrane region" description="Helical" evidence="1">
    <location>
        <begin position="47"/>
        <end position="70"/>
    </location>
</feature>
<proteinExistence type="predicted"/>
<feature type="transmembrane region" description="Helical" evidence="1">
    <location>
        <begin position="21"/>
        <end position="41"/>
    </location>
</feature>
<reference evidence="3" key="1">
    <citation type="submission" date="2018-05" db="EMBL/GenBank/DDBJ databases">
        <title>Zavarzinia sp. HR-AS.</title>
        <authorList>
            <person name="Lee Y."/>
            <person name="Jeon C.O."/>
        </authorList>
    </citation>
    <scope>NUCLEOTIDE SEQUENCE [LARGE SCALE GENOMIC DNA]</scope>
    <source>
        <strain evidence="3">DSM 1231</strain>
    </source>
</reference>
<keyword evidence="1" id="KW-1133">Transmembrane helix</keyword>
<comment type="caution">
    <text evidence="2">The sequence shown here is derived from an EMBL/GenBank/DDBJ whole genome shotgun (WGS) entry which is preliminary data.</text>
</comment>
<dbReference type="EMBL" id="QGLF01000003">
    <property type="protein sequence ID" value="PWR20995.1"/>
    <property type="molecule type" value="Genomic_DNA"/>
</dbReference>
<sequence length="80" mass="8202">MSGQDYRIPTYPIVTFLVARGMVLAAVLGLVPLAASVLLALAGWPPLVVAGGAVASLVLGGLLASYVEVLRIIADTLMPK</sequence>
<evidence type="ECO:0000313" key="2">
    <source>
        <dbReference type="EMBL" id="PWR20995.1"/>
    </source>
</evidence>
<dbReference type="AlphaFoldDB" id="A0A317E7D1"/>
<keyword evidence="1" id="KW-0812">Transmembrane</keyword>